<dbReference type="OMA" id="VEYASCE"/>
<reference evidence="9" key="4">
    <citation type="submission" date="2015-06" db="UniProtKB">
        <authorList>
            <consortium name="EnsemblMetazoa"/>
        </authorList>
    </citation>
    <scope>IDENTIFICATION</scope>
</reference>
<dbReference type="VEuPathDB" id="VectorBase:ADAR2_008108"/>
<reference evidence="8 10" key="1">
    <citation type="journal article" date="2010" name="BMC Genomics">
        <title>Combination of measures distinguishes pre-miRNAs from other stem-loops in the genome of the newly sequenced Anopheles darlingi.</title>
        <authorList>
            <person name="Mendes N.D."/>
            <person name="Freitas A.T."/>
            <person name="Vasconcelos A.T."/>
            <person name="Sagot M.F."/>
        </authorList>
    </citation>
    <scope>NUCLEOTIDE SEQUENCE</scope>
</reference>
<organism evidence="8">
    <name type="scientific">Anopheles darlingi</name>
    <name type="common">Mosquito</name>
    <dbReference type="NCBI Taxonomy" id="43151"/>
    <lineage>
        <taxon>Eukaryota</taxon>
        <taxon>Metazoa</taxon>
        <taxon>Ecdysozoa</taxon>
        <taxon>Arthropoda</taxon>
        <taxon>Hexapoda</taxon>
        <taxon>Insecta</taxon>
        <taxon>Pterygota</taxon>
        <taxon>Neoptera</taxon>
        <taxon>Endopterygota</taxon>
        <taxon>Diptera</taxon>
        <taxon>Nematocera</taxon>
        <taxon>Culicoidea</taxon>
        <taxon>Culicidae</taxon>
        <taxon>Anophelinae</taxon>
        <taxon>Anopheles</taxon>
    </lineage>
</organism>
<protein>
    <recommendedName>
        <fullName evidence="11">Tudor domain-containing protein 7</fullName>
    </recommendedName>
</protein>
<feature type="compositionally biased region" description="Low complexity" evidence="5">
    <location>
        <begin position="204"/>
        <end position="216"/>
    </location>
</feature>
<dbReference type="Gene3D" id="3.30.420.610">
    <property type="entry name" value="LOTUS domain-like"/>
    <property type="match status" value="2"/>
</dbReference>
<keyword evidence="4" id="KW-0744">Spermatogenesis</keyword>
<evidence type="ECO:0000256" key="3">
    <source>
        <dbReference type="ARBA" id="ARBA00022737"/>
    </source>
</evidence>
<keyword evidence="10" id="KW-1185">Reference proteome</keyword>
<evidence type="ECO:0000313" key="10">
    <source>
        <dbReference type="Proteomes" id="UP000000673"/>
    </source>
</evidence>
<reference evidence="8" key="3">
    <citation type="journal article" date="2013" name="Nucleic Acids Res.">
        <title>The genome of Anopheles darlingi, the main neotropical malaria vector.</title>
        <authorList>
            <person name="Marinotti O."/>
            <person name="Cerqueira G.C."/>
            <person name="de Almeida L.G."/>
            <person name="Ferro M.I."/>
            <person name="Loreto E.L."/>
            <person name="Zaha A."/>
            <person name="Teixeira S.M."/>
            <person name="Wespiser A.R."/>
            <person name="Almeida E Silva A."/>
            <person name="Schlindwein A.D."/>
            <person name="Pacheco A.C."/>
            <person name="Silva A.L."/>
            <person name="Graveley B.R."/>
            <person name="Walenz B.P."/>
            <person name="Lima Bde A."/>
            <person name="Ribeiro C.A."/>
            <person name="Nunes-Silva C.G."/>
            <person name="de Carvalho C.R."/>
            <person name="Soares C.M."/>
            <person name="de Menezes C.B."/>
            <person name="Matiolli C."/>
            <person name="Caffrey D."/>
            <person name="Araujo D.A."/>
            <person name="de Oliveira D.M."/>
            <person name="Golenbock D."/>
            <person name="Grisard E.C."/>
            <person name="Fantinatti-Garboggini F."/>
            <person name="de Carvalho F.M."/>
            <person name="Barcellos F.G."/>
            <person name="Prosdocimi F."/>
            <person name="May G."/>
            <person name="Azevedo Junior G.M."/>
            <person name="Guimaraes G.M."/>
            <person name="Goldman G.H."/>
            <person name="Padilha I.Q."/>
            <person name="Batista Jda S."/>
            <person name="Ferro J.A."/>
            <person name="Ribeiro J.M."/>
            <person name="Fietto J.L."/>
            <person name="Dabbas K.M."/>
            <person name="Cerdeira L."/>
            <person name="Agnez-Lima L.F."/>
            <person name="Brocchi M."/>
            <person name="de Carvalho M.O."/>
            <person name="Teixeira Mde M."/>
            <person name="Diniz Maia Mde M."/>
            <person name="Goldman M.H."/>
            <person name="Cruz Schneider M.P."/>
            <person name="Felipe M.S."/>
            <person name="Hungria M."/>
            <person name="Nicolas M.F."/>
            <person name="Pereira M."/>
            <person name="Montes M.A."/>
            <person name="Cantao M.E."/>
            <person name="Vincentz M."/>
            <person name="Rafael M.S."/>
            <person name="Silverman N."/>
            <person name="Stoco P.H."/>
            <person name="Souza R.C."/>
            <person name="Vicentini R."/>
            <person name="Gazzinelli R.T."/>
            <person name="Neves Rde O."/>
            <person name="Silva R."/>
            <person name="Astolfi-Filho S."/>
            <person name="Maciel T.E."/>
            <person name="Urmenyi T.P."/>
            <person name="Tadei W.P."/>
            <person name="Camargo E.P."/>
            <person name="de Vasconcelos A.T."/>
        </authorList>
    </citation>
    <scope>NUCLEOTIDE SEQUENCE</scope>
</reference>
<evidence type="ECO:0000313" key="8">
    <source>
        <dbReference type="EMBL" id="ETN63108.1"/>
    </source>
</evidence>
<feature type="region of interest" description="Disordered" evidence="5">
    <location>
        <begin position="378"/>
        <end position="399"/>
    </location>
</feature>
<feature type="region of interest" description="Disordered" evidence="5">
    <location>
        <begin position="1046"/>
        <end position="1086"/>
    </location>
</feature>
<evidence type="ECO:0000259" key="6">
    <source>
        <dbReference type="PROSITE" id="PS50304"/>
    </source>
</evidence>
<feature type="compositionally biased region" description="Polar residues" evidence="5">
    <location>
        <begin position="142"/>
        <end position="151"/>
    </location>
</feature>
<keyword evidence="4" id="KW-0221">Differentiation</keyword>
<name>W5JII8_ANODA</name>
<evidence type="ECO:0000256" key="5">
    <source>
        <dbReference type="SAM" id="MobiDB-lite"/>
    </source>
</evidence>
<dbReference type="InterPro" id="IPR025605">
    <property type="entry name" value="OST-HTH/LOTUS_dom"/>
</dbReference>
<evidence type="ECO:0000313" key="9">
    <source>
        <dbReference type="EnsemblMetazoa" id="ADAC005180-PA"/>
    </source>
</evidence>
<feature type="compositionally biased region" description="Polar residues" evidence="5">
    <location>
        <begin position="181"/>
        <end position="203"/>
    </location>
</feature>
<dbReference type="InterPro" id="IPR041966">
    <property type="entry name" value="LOTUS-like"/>
</dbReference>
<feature type="region of interest" description="Disordered" evidence="5">
    <location>
        <begin position="181"/>
        <end position="217"/>
    </location>
</feature>
<dbReference type="PANTHER" id="PTHR22948">
    <property type="entry name" value="TUDOR DOMAIN CONTAINING PROTEIN"/>
    <property type="match status" value="1"/>
</dbReference>
<dbReference type="EnsemblMetazoa" id="ADAC005180-RA">
    <property type="protein sequence ID" value="ADAC005180-PA"/>
    <property type="gene ID" value="ADAC005180"/>
</dbReference>
<evidence type="ECO:0000256" key="4">
    <source>
        <dbReference type="ARBA" id="ARBA00022871"/>
    </source>
</evidence>
<feature type="compositionally biased region" description="Gly residues" evidence="5">
    <location>
        <begin position="129"/>
        <end position="138"/>
    </location>
</feature>
<dbReference type="PROSITE" id="PS51644">
    <property type="entry name" value="HTH_OST"/>
    <property type="match status" value="2"/>
</dbReference>
<evidence type="ECO:0000256" key="1">
    <source>
        <dbReference type="ARBA" id="ARBA00004496"/>
    </source>
</evidence>
<dbReference type="InterPro" id="IPR035437">
    <property type="entry name" value="SNase_OB-fold_sf"/>
</dbReference>
<dbReference type="Gene3D" id="2.30.30.140">
    <property type="match status" value="3"/>
</dbReference>
<feature type="compositionally biased region" description="Polar residues" evidence="5">
    <location>
        <begin position="105"/>
        <end position="127"/>
    </location>
</feature>
<dbReference type="CDD" id="cd20379">
    <property type="entry name" value="Tudor_dTUD-like"/>
    <property type="match status" value="2"/>
</dbReference>
<dbReference type="Pfam" id="PF12872">
    <property type="entry name" value="OST-HTH"/>
    <property type="match status" value="1"/>
</dbReference>
<dbReference type="InterPro" id="IPR050621">
    <property type="entry name" value="Tudor_domain_containing"/>
</dbReference>
<evidence type="ECO:0008006" key="11">
    <source>
        <dbReference type="Google" id="ProtNLM"/>
    </source>
</evidence>
<evidence type="ECO:0000256" key="2">
    <source>
        <dbReference type="ARBA" id="ARBA00022490"/>
    </source>
</evidence>
<dbReference type="VEuPathDB" id="VectorBase:ADAC005180"/>
<dbReference type="Pfam" id="PF00567">
    <property type="entry name" value="TUDOR"/>
    <property type="match status" value="3"/>
</dbReference>
<dbReference type="eggNOG" id="KOG2039">
    <property type="taxonomic scope" value="Eukaryota"/>
</dbReference>
<dbReference type="FunCoup" id="W5JII8">
    <property type="interactions" value="110"/>
</dbReference>
<proteinExistence type="predicted"/>
<gene>
    <name evidence="8" type="ORF">AND_005180</name>
</gene>
<dbReference type="Proteomes" id="UP000000673">
    <property type="component" value="Unassembled WGS sequence"/>
</dbReference>
<dbReference type="GO" id="GO:0030154">
    <property type="term" value="P:cell differentiation"/>
    <property type="evidence" value="ECO:0007669"/>
    <property type="project" value="UniProtKB-ARBA"/>
</dbReference>
<dbReference type="PROSITE" id="PS50304">
    <property type="entry name" value="TUDOR"/>
    <property type="match status" value="1"/>
</dbReference>
<dbReference type="SUPFAM" id="SSF63748">
    <property type="entry name" value="Tudor/PWWP/MBT"/>
    <property type="match status" value="3"/>
</dbReference>
<dbReference type="Gene3D" id="2.40.50.90">
    <property type="match status" value="2"/>
</dbReference>
<comment type="subcellular location">
    <subcellularLocation>
        <location evidence="1">Cytoplasm</location>
    </subcellularLocation>
</comment>
<feature type="domain" description="HTH OST-type" evidence="7">
    <location>
        <begin position="15"/>
        <end position="88"/>
    </location>
</feature>
<accession>W5JII8</accession>
<dbReference type="PANTHER" id="PTHR22948:SF77">
    <property type="entry name" value="SERINE_THREONINE-PROTEIN KINASE 31-LIKE ISOFORM X1"/>
    <property type="match status" value="1"/>
</dbReference>
<reference evidence="8" key="2">
    <citation type="submission" date="2010-05" db="EMBL/GenBank/DDBJ databases">
        <authorList>
            <person name="Almeida L.G."/>
            <person name="Nicolas M.F."/>
            <person name="Souza R.C."/>
            <person name="Vasconcelos A.T.R."/>
        </authorList>
    </citation>
    <scope>NUCLEOTIDE SEQUENCE</scope>
</reference>
<feature type="domain" description="Tudor" evidence="6">
    <location>
        <begin position="1187"/>
        <end position="1246"/>
    </location>
</feature>
<keyword evidence="3" id="KW-0677">Repeat</keyword>
<feature type="domain" description="HTH OST-type" evidence="7">
    <location>
        <begin position="558"/>
        <end position="627"/>
    </location>
</feature>
<dbReference type="EMBL" id="ADMH02001295">
    <property type="protein sequence ID" value="ETN63108.1"/>
    <property type="molecule type" value="Genomic_DNA"/>
</dbReference>
<dbReference type="HOGENOM" id="CLU_002216_0_0_1"/>
<feature type="region of interest" description="Disordered" evidence="5">
    <location>
        <begin position="102"/>
        <end position="167"/>
    </location>
</feature>
<sequence>MAGSHSSSSGGLPEEVKAAVFVIRSLVASRKEASTVQSIMRDYKELEGEALPYRKYGYSTIEELLMKSGEFIIRRGNGEQQERIYVKPTRDGAHVREMVKAQKPAKQSSVKKQFSAMRTPTSATNSFTGGRGSTGRGSSGTAYSSIYQNGRSPKKVSFGQKSGSPSKSDLLYFAIRDTGAASSQNRKNGQETNNNSLAMKNHNTTTTGGQQQQQQQLKVNDLRQKLVGRNTGLSRSSVDMRQGNGALIPSNMIITVPNGSSGSGSYVRRLDFSDTKTSAGGQHEKVTAVTTARAPNTSNKIAGSGRVIPPSVPPLPLLSLNLPPPSVQTQIVPKTSTSSVHARLQRAKGDARPPVTTDYVSSNVAPANATTTYTYQRSQSLVNTPSSETPSFPGRKSVQSRITVNQQVVQQDLEKVTQVAPLSPPIANGGTTITTVTNGKAVSAAAYSGRSVSSPYTNGGGSRPSADTEFTWNDVNATPVELLMRFSNLKGYPRPEYRYYRLKSGQIQCRVTVNGSTYSTYPSEYGNEFEGQFAAANIAIEAIRSDESRQTYSVCLDSDEEIAHHVYELLSSCPHGMFSKRIPDAFEQAHKSTLPDHWFSLLDRYSNQLFVLEDGPGDTIVFAREQPSSSDAASNTSEAQLMALNQLVLPWEEQYWNLYITNPVSTVEIWARLVGKEYSMSMLSNPPTADDSVGAVGEYYLVCITDCWYRVRVDEISYESNQCQCFLIDIGERDQFALDQLYRCDPKYLQLPGQAICFTLEGLEDFSENPKAKHHLDSLISGRVFIGGILTKREEYEEAEQVGGVGTGLLKLALYDTSKEEEDVLMNPIILKHICDDTPLPELNRKTVNYVNISHVDDQGDVYCTKDGAMSYIQKLITNLTKSDVLEGKYRGLYESKLTTTQQRLYLVQDDSDGKWYRAALDGEESGPYCRMLYVDVGCRRRTNVSKIYRLEQLSLALSRYPPQALRMRMFDLPDCSEQSVVARLRALLKPAMRAMAKVCAMAPGSVPLVKIFVYVSDGDTGNNILVCVNDSIRDEKEFELGSELISAPRTPGGNENGATSISSCSSGERDSIPSETSGTGTGYTPLANKEAKELAKRFDGLNLKTTSTTTVATANGNSRVPAVVENKLAKMALPLVGQLFDVKCTIASNPKFFIVQPYSYNLQLNRLMHELQDFCMKKALPVRKDQVRQGEAYAASYKDGHWYRVIVLNIIQGPKPIHVFFCDFGQFEELDVSALRILTPNFRVLPQQAIKARLHGVKPLNPSKGWTTDDAVRFQKLVVGRKFASIVRGIEADEFNPKEKLVDLELIDVSTEDDIYIHRVLVDEGRAVYTAAQTV</sequence>
<dbReference type="SMART" id="SM00333">
    <property type="entry name" value="TUDOR"/>
    <property type="match status" value="3"/>
</dbReference>
<feature type="compositionally biased region" description="Polar residues" evidence="5">
    <location>
        <begin position="378"/>
        <end position="390"/>
    </location>
</feature>
<dbReference type="CDD" id="cd09972">
    <property type="entry name" value="LOTUS_TDRD_OSKAR"/>
    <property type="match status" value="1"/>
</dbReference>
<dbReference type="GO" id="GO:0005737">
    <property type="term" value="C:cytoplasm"/>
    <property type="evidence" value="ECO:0007669"/>
    <property type="project" value="UniProtKB-SubCell"/>
</dbReference>
<dbReference type="InterPro" id="IPR002999">
    <property type="entry name" value="Tudor"/>
</dbReference>
<feature type="compositionally biased region" description="Polar residues" evidence="5">
    <location>
        <begin position="1057"/>
        <end position="1067"/>
    </location>
</feature>
<dbReference type="GO" id="GO:0007283">
    <property type="term" value="P:spermatogenesis"/>
    <property type="evidence" value="ECO:0007669"/>
    <property type="project" value="UniProtKB-KW"/>
</dbReference>
<evidence type="ECO:0000259" key="7">
    <source>
        <dbReference type="PROSITE" id="PS51644"/>
    </source>
</evidence>
<keyword evidence="2" id="KW-0963">Cytoplasm</keyword>
<dbReference type="STRING" id="43151.W5JII8"/>